<dbReference type="Gene3D" id="2.40.10.240">
    <property type="entry name" value="QueA-like"/>
    <property type="match status" value="1"/>
</dbReference>
<dbReference type="SUPFAM" id="SSF111337">
    <property type="entry name" value="QueA-like"/>
    <property type="match status" value="1"/>
</dbReference>
<dbReference type="PANTHER" id="PTHR30307">
    <property type="entry name" value="S-ADENOSYLMETHIONINE:TRNA RIBOSYLTRANSFERASE-ISOMERASE"/>
    <property type="match status" value="1"/>
</dbReference>
<evidence type="ECO:0000256" key="6">
    <source>
        <dbReference type="ARBA" id="ARBA00022785"/>
    </source>
</evidence>
<dbReference type="HAMAP" id="MF_00113">
    <property type="entry name" value="QueA"/>
    <property type="match status" value="1"/>
</dbReference>
<dbReference type="AlphaFoldDB" id="A0A1W1CQF8"/>
<dbReference type="EC" id="5.-.-.-" evidence="7"/>
<dbReference type="InterPro" id="IPR042118">
    <property type="entry name" value="QueA_dom1"/>
</dbReference>
<comment type="subcellular location">
    <subcellularLocation>
        <location evidence="1">Cytoplasm</location>
    </subcellularLocation>
</comment>
<dbReference type="Gene3D" id="3.40.1780.10">
    <property type="entry name" value="QueA-like"/>
    <property type="match status" value="1"/>
</dbReference>
<dbReference type="InterPro" id="IPR003699">
    <property type="entry name" value="QueA"/>
</dbReference>
<keyword evidence="3" id="KW-0963">Cytoplasm</keyword>
<proteinExistence type="inferred from homology"/>
<dbReference type="NCBIfam" id="TIGR00113">
    <property type="entry name" value="queA"/>
    <property type="match status" value="1"/>
</dbReference>
<sequence>MNLSDFDFNLPEELIAQTPLKNRSDSKLLVFDNDITDTNFSNITQFINKNDLLILNDTKVIPARIFAKKTTGGKLEIMIERIVDNNNIIAMIKASKPLKSDDLILFENGVKWQVINKDNSMYHLKSLNDIDVFDFLDNFGHIPLPPYIKREDNKNDKNRYQTVFAKNLGAVAAPTAGLHFNSELLEKFKHQFITLHVGAGTFQPVRSENIKEHKMHYEHYHIPQKTIDAIKKTKENGGRIIAVGTTSMRALESAYALKEIKRENETNIFIYPGFEFKVVDLLITNFHLPKSSLLMLVSAFIGLENMHKIYQHAIKNNYRFFSYGDVMLLKKSLA</sequence>
<dbReference type="InterPro" id="IPR042119">
    <property type="entry name" value="QueA_dom2"/>
</dbReference>
<dbReference type="InterPro" id="IPR036100">
    <property type="entry name" value="QueA_sf"/>
</dbReference>
<protein>
    <submittedName>
        <fullName evidence="7">S-adenosylmethionine:tRNA ribosyltransferase-isomerase</fullName>
        <ecNumber evidence="7">5.-.-.-</ecNumber>
    </submittedName>
</protein>
<keyword evidence="5" id="KW-0949">S-adenosyl-L-methionine</keyword>
<dbReference type="Pfam" id="PF02547">
    <property type="entry name" value="Queuosine_synth"/>
    <property type="match status" value="1"/>
</dbReference>
<keyword evidence="4 7" id="KW-0808">Transferase</keyword>
<dbReference type="GO" id="GO:0051075">
    <property type="term" value="F:S-adenosylmethionine:tRNA ribosyltransferase-isomerase activity"/>
    <property type="evidence" value="ECO:0007669"/>
    <property type="project" value="TreeGrafter"/>
</dbReference>
<keyword evidence="6" id="KW-0671">Queuosine biosynthesis</keyword>
<evidence type="ECO:0000256" key="4">
    <source>
        <dbReference type="ARBA" id="ARBA00022679"/>
    </source>
</evidence>
<evidence type="ECO:0000256" key="5">
    <source>
        <dbReference type="ARBA" id="ARBA00022691"/>
    </source>
</evidence>
<comment type="subunit">
    <text evidence="2">Monomer.</text>
</comment>
<evidence type="ECO:0000256" key="3">
    <source>
        <dbReference type="ARBA" id="ARBA00022490"/>
    </source>
</evidence>
<evidence type="ECO:0000256" key="1">
    <source>
        <dbReference type="ARBA" id="ARBA00004496"/>
    </source>
</evidence>
<dbReference type="FunFam" id="3.40.1780.10:FF:000001">
    <property type="entry name" value="S-adenosylmethionine:tRNA ribosyltransferase-isomerase"/>
    <property type="match status" value="1"/>
</dbReference>
<evidence type="ECO:0000256" key="2">
    <source>
        <dbReference type="ARBA" id="ARBA00011245"/>
    </source>
</evidence>
<dbReference type="PANTHER" id="PTHR30307:SF0">
    <property type="entry name" value="S-ADENOSYLMETHIONINE:TRNA RIBOSYLTRANSFERASE-ISOMERASE"/>
    <property type="match status" value="1"/>
</dbReference>
<dbReference type="EMBL" id="FPHJ01000058">
    <property type="protein sequence ID" value="SFV67891.1"/>
    <property type="molecule type" value="Genomic_DNA"/>
</dbReference>
<evidence type="ECO:0000313" key="7">
    <source>
        <dbReference type="EMBL" id="SFV67891.1"/>
    </source>
</evidence>
<dbReference type="GO" id="GO:0008616">
    <property type="term" value="P:tRNA queuosine(34) biosynthetic process"/>
    <property type="evidence" value="ECO:0007669"/>
    <property type="project" value="UniProtKB-KW"/>
</dbReference>
<dbReference type="GO" id="GO:0005737">
    <property type="term" value="C:cytoplasm"/>
    <property type="evidence" value="ECO:0007669"/>
    <property type="project" value="UniProtKB-SubCell"/>
</dbReference>
<dbReference type="NCBIfam" id="NF001140">
    <property type="entry name" value="PRK00147.1"/>
    <property type="match status" value="1"/>
</dbReference>
<gene>
    <name evidence="7" type="ORF">MNB_SUP05-5-114</name>
</gene>
<organism evidence="7">
    <name type="scientific">hydrothermal vent metagenome</name>
    <dbReference type="NCBI Taxonomy" id="652676"/>
    <lineage>
        <taxon>unclassified sequences</taxon>
        <taxon>metagenomes</taxon>
        <taxon>ecological metagenomes</taxon>
    </lineage>
</organism>
<keyword evidence="7" id="KW-0413">Isomerase</keyword>
<reference evidence="7" key="1">
    <citation type="submission" date="2016-10" db="EMBL/GenBank/DDBJ databases">
        <authorList>
            <person name="de Groot N.N."/>
        </authorList>
    </citation>
    <scope>NUCLEOTIDE SEQUENCE</scope>
</reference>
<name>A0A1W1CQF8_9ZZZZ</name>
<accession>A0A1W1CQF8</accession>